<organism evidence="1 2">
    <name type="scientific">Plutella xylostella</name>
    <name type="common">Diamondback moth</name>
    <name type="synonym">Plutella maculipennis</name>
    <dbReference type="NCBI Taxonomy" id="51655"/>
    <lineage>
        <taxon>Eukaryota</taxon>
        <taxon>Metazoa</taxon>
        <taxon>Ecdysozoa</taxon>
        <taxon>Arthropoda</taxon>
        <taxon>Hexapoda</taxon>
        <taxon>Insecta</taxon>
        <taxon>Pterygota</taxon>
        <taxon>Neoptera</taxon>
        <taxon>Endopterygota</taxon>
        <taxon>Lepidoptera</taxon>
        <taxon>Glossata</taxon>
        <taxon>Ditrysia</taxon>
        <taxon>Yponomeutoidea</taxon>
        <taxon>Plutellidae</taxon>
        <taxon>Plutella</taxon>
    </lineage>
</organism>
<dbReference type="Gene3D" id="1.10.238.20">
    <property type="entry name" value="Pheromone/general odorant binding protein domain"/>
    <property type="match status" value="1"/>
</dbReference>
<evidence type="ECO:0000313" key="2">
    <source>
        <dbReference type="Proteomes" id="UP000653454"/>
    </source>
</evidence>
<dbReference type="GO" id="GO:0005549">
    <property type="term" value="F:odorant binding"/>
    <property type="evidence" value="ECO:0007669"/>
    <property type="project" value="InterPro"/>
</dbReference>
<dbReference type="Pfam" id="PF01395">
    <property type="entry name" value="PBP_GOBP"/>
    <property type="match status" value="1"/>
</dbReference>
<accession>A0A8S4GAI2</accession>
<dbReference type="InterPro" id="IPR036728">
    <property type="entry name" value="PBP_GOBP_sf"/>
</dbReference>
<dbReference type="InterPro" id="IPR006170">
    <property type="entry name" value="PBP/GOBP"/>
</dbReference>
<dbReference type="SUPFAM" id="SSF47565">
    <property type="entry name" value="Insect pheromone/odorant-binding proteins"/>
    <property type="match status" value="1"/>
</dbReference>
<dbReference type="AlphaFoldDB" id="A0A8S4GAI2"/>
<comment type="caution">
    <text evidence="1">The sequence shown here is derived from an EMBL/GenBank/DDBJ whole genome shotgun (WGS) entry which is preliminary data.</text>
</comment>
<evidence type="ECO:0000313" key="1">
    <source>
        <dbReference type="EMBL" id="CAG9135878.1"/>
    </source>
</evidence>
<reference evidence="1" key="1">
    <citation type="submission" date="2020-11" db="EMBL/GenBank/DDBJ databases">
        <authorList>
            <person name="Whiteford S."/>
        </authorList>
    </citation>
    <scope>NUCLEOTIDE SEQUENCE</scope>
</reference>
<protein>
    <submittedName>
        <fullName evidence="1">(diamondback moth) hypothetical protein</fullName>
    </submittedName>
</protein>
<dbReference type="CDD" id="cd23992">
    <property type="entry name" value="PBP_GOBP"/>
    <property type="match status" value="1"/>
</dbReference>
<proteinExistence type="predicted"/>
<sequence length="187" mass="21491">MYKYLIVIVTLYNMTCMCAKNDISRKSFSEAMGPAMEALKPFMDYLRIPLLQQLKSLDNKEVEVIENMWSKCNKMFPVGKSDMMHLIQLRPVKKDNVKCFYACAFMEYEIMDEKGVFQIEDIKDIVKQGISKRPELMDGVLSSIDSCKYVNGVNLDGNKHAICERAAMGFNCTSAIWKKLKKKKSPN</sequence>
<dbReference type="Proteomes" id="UP000653454">
    <property type="component" value="Unassembled WGS sequence"/>
</dbReference>
<keyword evidence="2" id="KW-1185">Reference proteome</keyword>
<gene>
    <name evidence="1" type="ORF">PLXY2_LOCUS14135</name>
</gene>
<dbReference type="EMBL" id="CAJHNJ030000117">
    <property type="protein sequence ID" value="CAG9135878.1"/>
    <property type="molecule type" value="Genomic_DNA"/>
</dbReference>
<name>A0A8S4GAI2_PLUXY</name>